<dbReference type="InterPro" id="IPR017972">
    <property type="entry name" value="Cyt_P450_CS"/>
</dbReference>
<dbReference type="OrthoDB" id="1470350at2759"/>
<feature type="transmembrane region" description="Helical" evidence="7">
    <location>
        <begin position="6"/>
        <end position="26"/>
    </location>
</feature>
<dbReference type="AlphaFoldDB" id="A0A3M7J3I6"/>
<organism evidence="9 11">
    <name type="scientific">Hortaea werneckii</name>
    <name type="common">Black yeast</name>
    <name type="synonym">Cladosporium werneckii</name>
    <dbReference type="NCBI Taxonomy" id="91943"/>
    <lineage>
        <taxon>Eukaryota</taxon>
        <taxon>Fungi</taxon>
        <taxon>Dikarya</taxon>
        <taxon>Ascomycota</taxon>
        <taxon>Pezizomycotina</taxon>
        <taxon>Dothideomycetes</taxon>
        <taxon>Dothideomycetidae</taxon>
        <taxon>Mycosphaerellales</taxon>
        <taxon>Teratosphaeriaceae</taxon>
        <taxon>Hortaea</taxon>
    </lineage>
</organism>
<dbReference type="GO" id="GO:0005506">
    <property type="term" value="F:iron ion binding"/>
    <property type="evidence" value="ECO:0007669"/>
    <property type="project" value="InterPro"/>
</dbReference>
<feature type="compositionally biased region" description="Basic and acidic residues" evidence="6">
    <location>
        <begin position="154"/>
        <end position="177"/>
    </location>
</feature>
<keyword evidence="2 5" id="KW-0479">Metal-binding</keyword>
<proteinExistence type="inferred from homology"/>
<protein>
    <recommendedName>
        <fullName evidence="12">Cytochrome P450</fullName>
    </recommendedName>
</protein>
<evidence type="ECO:0000256" key="3">
    <source>
        <dbReference type="ARBA" id="ARBA00023002"/>
    </source>
</evidence>
<comment type="caution">
    <text evidence="9">The sequence shown here is derived from an EMBL/GenBank/DDBJ whole genome shotgun (WGS) entry which is preliminary data.</text>
</comment>
<dbReference type="InterPro" id="IPR036396">
    <property type="entry name" value="Cyt_P450_sf"/>
</dbReference>
<dbReference type="GO" id="GO:0004497">
    <property type="term" value="F:monooxygenase activity"/>
    <property type="evidence" value="ECO:0007669"/>
    <property type="project" value="InterPro"/>
</dbReference>
<dbReference type="GO" id="GO:0016705">
    <property type="term" value="F:oxidoreductase activity, acting on paired donors, with incorporation or reduction of molecular oxygen"/>
    <property type="evidence" value="ECO:0007669"/>
    <property type="project" value="InterPro"/>
</dbReference>
<evidence type="ECO:0000313" key="10">
    <source>
        <dbReference type="Proteomes" id="UP000280598"/>
    </source>
</evidence>
<dbReference type="Gene3D" id="1.10.630.10">
    <property type="entry name" value="Cytochrome P450"/>
    <property type="match status" value="1"/>
</dbReference>
<dbReference type="InterPro" id="IPR002401">
    <property type="entry name" value="Cyt_P450_E_grp-I"/>
</dbReference>
<dbReference type="VEuPathDB" id="FungiDB:BTJ68_14679"/>
<evidence type="ECO:0000256" key="6">
    <source>
        <dbReference type="SAM" id="MobiDB-lite"/>
    </source>
</evidence>
<feature type="region of interest" description="Disordered" evidence="6">
    <location>
        <begin position="128"/>
        <end position="265"/>
    </location>
</feature>
<evidence type="ECO:0000256" key="2">
    <source>
        <dbReference type="ARBA" id="ARBA00022723"/>
    </source>
</evidence>
<dbReference type="PRINTS" id="PR00463">
    <property type="entry name" value="EP450I"/>
</dbReference>
<evidence type="ECO:0000256" key="1">
    <source>
        <dbReference type="ARBA" id="ARBA00010617"/>
    </source>
</evidence>
<comment type="cofactor">
    <cofactor evidence="5">
        <name>heme</name>
        <dbReference type="ChEBI" id="CHEBI:30413"/>
    </cofactor>
</comment>
<dbReference type="VEuPathDB" id="FungiDB:BTJ68_01700"/>
<dbReference type="EMBL" id="QWIS01000055">
    <property type="protein sequence ID" value="RMZ11212.1"/>
    <property type="molecule type" value="Genomic_DNA"/>
</dbReference>
<feature type="binding site" description="axial binding residue" evidence="5">
    <location>
        <position position="874"/>
    </location>
    <ligand>
        <name>heme</name>
        <dbReference type="ChEBI" id="CHEBI:30413"/>
    </ligand>
    <ligandPart>
        <name>Fe</name>
        <dbReference type="ChEBI" id="CHEBI:18248"/>
    </ligandPart>
</feature>
<evidence type="ECO:0000313" key="11">
    <source>
        <dbReference type="Proteomes" id="UP000281677"/>
    </source>
</evidence>
<keyword evidence="3" id="KW-0560">Oxidoreductase</keyword>
<evidence type="ECO:0000313" key="9">
    <source>
        <dbReference type="EMBL" id="RMZ32348.1"/>
    </source>
</evidence>
<feature type="compositionally biased region" description="Gly residues" evidence="6">
    <location>
        <begin position="135"/>
        <end position="153"/>
    </location>
</feature>
<keyword evidence="7" id="KW-0472">Membrane</keyword>
<sequence>MASGWGLFFILLVVVVVLGGAGYILWAHYRARRLGLPPPNLNPFRQRDTSSFRGAAPAPDGIKGWISDKWNALRNQRSAGGAYESTGYGGGRRSTGERRGFGPLDPDEAWDARVDNEAGGYYEEQELSLQDPGQGPYGGSGYGGPGDVGVGGIEEGRGRSKSRQQEVDARYDEEMHGGAHLQPNPFGDQAEASNMSLRSVSPRPHMETSGQSRGASAHRKNNSSLGTTGSTENSPTERRSEHDTVLGATHDEPVSRPLACNQAQKRARIDRALRIPIRARGGDRRRRFSISLIRLATSKRAPSHRTRTVGLQLKPVAPKIVLAVGRSGLKLSVSPNLAKSAAKNKSWACRAHPIARADSVAAHRDLFIFFLRSSLDTHHNHLLFLCATADDTAAMAHQSVEVAHGEPFVAADTNASFAENINAATTATTGFALLQNPKVALGFCLVFVFVLERILRGRRKLPAGVKPLPRLPGLPWAGRFWDVPETGIESAFHFGALHKKYGPIYEWKVMGTTHAWIETDKVARDLFVRRQKNYCDRNALPAAIGVKEDMEILPLSGYSEDFKRHKNFIHTIMRHSHPKNFYGWPVAENKKTLRRLVETPDRWSEHMITHCARTIASIAWGDPEHGKKLLTIVPDLLKAVSPAGPIINKLTFLQHLPHAISPFKQAESRRKQEMTDAFYEALNDVKDRVNKGTAEECWSMLWLNQEKGIEATKCDFHEAAYAIGSSSFVAIATIGGPLHGFFLAIAHRPEWLGELQEEVDRVCGDRLPAIEDIPNLPKLRATVKEVLRWRQSTPLGVPHEALEDDVYDGYLIKKGTMLHANHFLISREENMYPKPNQFVPERWIDPSYPTYKEPLTEFPNLRGDISFGYGNRSCPGVDLTYFELCTLFGALAWSFDIKAKEGTTPPYYEVNPYVITMAKPFPVDITPRSEGKKRYILDGCEDAGYTLKDKKEDRWDLTHRADGKLWDWDGLAPAYEEPKVPKVYPAVA</sequence>
<keyword evidence="5" id="KW-0349">Heme</keyword>
<dbReference type="Proteomes" id="UP000281677">
    <property type="component" value="Unassembled WGS sequence"/>
</dbReference>
<evidence type="ECO:0000256" key="7">
    <source>
        <dbReference type="SAM" id="Phobius"/>
    </source>
</evidence>
<dbReference type="PROSITE" id="PS00086">
    <property type="entry name" value="CYTOCHROME_P450"/>
    <property type="match status" value="1"/>
</dbReference>
<evidence type="ECO:0000256" key="5">
    <source>
        <dbReference type="PIRSR" id="PIRSR602401-1"/>
    </source>
</evidence>
<dbReference type="Pfam" id="PF00067">
    <property type="entry name" value="p450"/>
    <property type="match status" value="1"/>
</dbReference>
<reference evidence="10 11" key="1">
    <citation type="journal article" date="2018" name="BMC Genomics">
        <title>Genomic evidence for intraspecific hybridization in a clonal and extremely halotolerant yeast.</title>
        <authorList>
            <person name="Gostincar C."/>
            <person name="Stajich J.E."/>
            <person name="Zupancic J."/>
            <person name="Zalar P."/>
            <person name="Gunde-Cimerman N."/>
        </authorList>
    </citation>
    <scope>NUCLEOTIDE SEQUENCE [LARGE SCALE GENOMIC DNA]</scope>
    <source>
        <strain evidence="9 11">EXF-120</strain>
        <strain evidence="8 10">EXF-562</strain>
    </source>
</reference>
<dbReference type="InterPro" id="IPR001128">
    <property type="entry name" value="Cyt_P450"/>
</dbReference>
<keyword evidence="7" id="KW-1133">Transmembrane helix</keyword>
<comment type="similarity">
    <text evidence="1">Belongs to the cytochrome P450 family.</text>
</comment>
<dbReference type="PANTHER" id="PTHR46300:SF8">
    <property type="entry name" value="CYTOCHROME P450 2E1"/>
    <property type="match status" value="1"/>
</dbReference>
<dbReference type="InterPro" id="IPR050364">
    <property type="entry name" value="Cytochrome_P450_fung"/>
</dbReference>
<accession>A0A3M7J3I6</accession>
<evidence type="ECO:0008006" key="12">
    <source>
        <dbReference type="Google" id="ProtNLM"/>
    </source>
</evidence>
<keyword evidence="7" id="KW-0812">Transmembrane</keyword>
<feature type="compositionally biased region" description="Polar residues" evidence="6">
    <location>
        <begin position="222"/>
        <end position="234"/>
    </location>
</feature>
<dbReference type="SUPFAM" id="SSF48264">
    <property type="entry name" value="Cytochrome P450"/>
    <property type="match status" value="1"/>
</dbReference>
<evidence type="ECO:0000313" key="8">
    <source>
        <dbReference type="EMBL" id="RMZ11212.1"/>
    </source>
</evidence>
<keyword evidence="4 5" id="KW-0408">Iron</keyword>
<dbReference type="GO" id="GO:0020037">
    <property type="term" value="F:heme binding"/>
    <property type="evidence" value="ECO:0007669"/>
    <property type="project" value="InterPro"/>
</dbReference>
<feature type="compositionally biased region" description="Basic and acidic residues" evidence="6">
    <location>
        <begin position="235"/>
        <end position="254"/>
    </location>
</feature>
<gene>
    <name evidence="9" type="ORF">D0859_03531</name>
    <name evidence="8" type="ORF">D0860_03496</name>
</gene>
<dbReference type="EMBL" id="QWIT01000072">
    <property type="protein sequence ID" value="RMZ32348.1"/>
    <property type="molecule type" value="Genomic_DNA"/>
</dbReference>
<dbReference type="PANTHER" id="PTHR46300">
    <property type="entry name" value="P450, PUTATIVE (EUROFUNG)-RELATED-RELATED"/>
    <property type="match status" value="1"/>
</dbReference>
<dbReference type="Proteomes" id="UP000280598">
    <property type="component" value="Unassembled WGS sequence"/>
</dbReference>
<name>A0A3M7J3I6_HORWE</name>
<evidence type="ECO:0000256" key="4">
    <source>
        <dbReference type="ARBA" id="ARBA00023004"/>
    </source>
</evidence>
<feature type="region of interest" description="Disordered" evidence="6">
    <location>
        <begin position="81"/>
        <end position="109"/>
    </location>
</feature>